<evidence type="ECO:0000313" key="3">
    <source>
        <dbReference type="EMBL" id="PWA81924.1"/>
    </source>
</evidence>
<organism evidence="3 4">
    <name type="scientific">Artemisia annua</name>
    <name type="common">Sweet wormwood</name>
    <dbReference type="NCBI Taxonomy" id="35608"/>
    <lineage>
        <taxon>Eukaryota</taxon>
        <taxon>Viridiplantae</taxon>
        <taxon>Streptophyta</taxon>
        <taxon>Embryophyta</taxon>
        <taxon>Tracheophyta</taxon>
        <taxon>Spermatophyta</taxon>
        <taxon>Magnoliopsida</taxon>
        <taxon>eudicotyledons</taxon>
        <taxon>Gunneridae</taxon>
        <taxon>Pentapetalae</taxon>
        <taxon>asterids</taxon>
        <taxon>campanulids</taxon>
        <taxon>Asterales</taxon>
        <taxon>Asteraceae</taxon>
        <taxon>Asteroideae</taxon>
        <taxon>Anthemideae</taxon>
        <taxon>Artemisiinae</taxon>
        <taxon>Artemisia</taxon>
    </lineage>
</organism>
<dbReference type="PANTHER" id="PTHR34562">
    <property type="entry name" value="WPP DOMAIN-INTERACTING PROTEIN 2"/>
    <property type="match status" value="1"/>
</dbReference>
<feature type="region of interest" description="Disordered" evidence="1">
    <location>
        <begin position="284"/>
        <end position="305"/>
    </location>
</feature>
<keyword evidence="2" id="KW-0472">Membrane</keyword>
<dbReference type="InterPro" id="IPR044696">
    <property type="entry name" value="WIP1/2/3"/>
</dbReference>
<dbReference type="PANTHER" id="PTHR34562:SF8">
    <property type="entry name" value="WPP DOMAIN-INTERACTING PROTEIN 1"/>
    <property type="match status" value="1"/>
</dbReference>
<keyword evidence="2" id="KW-0812">Transmembrane</keyword>
<evidence type="ECO:0000256" key="1">
    <source>
        <dbReference type="SAM" id="MobiDB-lite"/>
    </source>
</evidence>
<feature type="compositionally biased region" description="Basic and acidic residues" evidence="1">
    <location>
        <begin position="1"/>
        <end position="13"/>
    </location>
</feature>
<evidence type="ECO:0000313" key="4">
    <source>
        <dbReference type="Proteomes" id="UP000245207"/>
    </source>
</evidence>
<gene>
    <name evidence="3" type="ORF">CTI12_AA182120</name>
</gene>
<keyword evidence="4" id="KW-1185">Reference proteome</keyword>
<keyword evidence="2" id="KW-1133">Transmembrane helix</keyword>
<dbReference type="STRING" id="35608.A0A2U1P853"/>
<dbReference type="OrthoDB" id="680851at2759"/>
<feature type="compositionally biased region" description="Polar residues" evidence="1">
    <location>
        <begin position="132"/>
        <end position="146"/>
    </location>
</feature>
<dbReference type="AlphaFoldDB" id="A0A2U1P853"/>
<sequence>MDIGHNVELKDNGNYDSENSVGLELRSPPPANKGRGLKKWRRIHRESGKDKSSGFDSNKKRGMAGLAGLVKQGSEGSSSSTNAVSNLVGIPRGLEYSSRADSENSRSSTAASVPRPNYELNAVRSLNGGNSGSVVQNDQRQKSPSVSKKARGGRIKKENSISSMESDSRSSNFVFAQGVSSGRSNGRRSGRSGIYVEDDSDDAQNGEGRLSEEGFVAFSKNEADSGDISRDEKVDNDHVESGDQNVLVDSIIPLHLAQEALEREVQKLRDVGLEDTLFYDGSVQPSGSSFLDEESQSSKSAQTQNEVHMQLKLEEALDMLKLKDTKISELESTLSLLDIKTEHEDFLTKRIAAELEYLVIAKTIENMKADHIDQSNRTVQPKDIAQASLVHVQLEDATKLKNTVRRYVSCFLIQSVLLLVVLYMFVLKFSSQNKVVIPT</sequence>
<comment type="caution">
    <text evidence="3">The sequence shown here is derived from an EMBL/GenBank/DDBJ whole genome shotgun (WGS) entry which is preliminary data.</text>
</comment>
<dbReference type="EMBL" id="PKPP01001533">
    <property type="protein sequence ID" value="PWA81924.1"/>
    <property type="molecule type" value="Genomic_DNA"/>
</dbReference>
<protein>
    <submittedName>
        <fullName evidence="3">Uncharacterized protein</fullName>
    </submittedName>
</protein>
<feature type="compositionally biased region" description="Basic residues" evidence="1">
    <location>
        <begin position="35"/>
        <end position="44"/>
    </location>
</feature>
<reference evidence="3 4" key="1">
    <citation type="journal article" date="2018" name="Mol. Plant">
        <title>The genome of Artemisia annua provides insight into the evolution of Asteraceae family and artemisinin biosynthesis.</title>
        <authorList>
            <person name="Shen Q."/>
            <person name="Zhang L."/>
            <person name="Liao Z."/>
            <person name="Wang S."/>
            <person name="Yan T."/>
            <person name="Shi P."/>
            <person name="Liu M."/>
            <person name="Fu X."/>
            <person name="Pan Q."/>
            <person name="Wang Y."/>
            <person name="Lv Z."/>
            <person name="Lu X."/>
            <person name="Zhang F."/>
            <person name="Jiang W."/>
            <person name="Ma Y."/>
            <person name="Chen M."/>
            <person name="Hao X."/>
            <person name="Li L."/>
            <person name="Tang Y."/>
            <person name="Lv G."/>
            <person name="Zhou Y."/>
            <person name="Sun X."/>
            <person name="Brodelius P.E."/>
            <person name="Rose J.K.C."/>
            <person name="Tang K."/>
        </authorList>
    </citation>
    <scope>NUCLEOTIDE SEQUENCE [LARGE SCALE GENOMIC DNA]</scope>
    <source>
        <strain evidence="4">cv. Huhao1</strain>
        <tissue evidence="3">Leaf</tissue>
    </source>
</reference>
<feature type="compositionally biased region" description="Polar residues" evidence="1">
    <location>
        <begin position="74"/>
        <end position="85"/>
    </location>
</feature>
<feature type="region of interest" description="Disordered" evidence="1">
    <location>
        <begin position="1"/>
        <end position="239"/>
    </location>
</feature>
<feature type="compositionally biased region" description="Basic and acidic residues" evidence="1">
    <location>
        <begin position="45"/>
        <end position="59"/>
    </location>
</feature>
<evidence type="ECO:0000256" key="2">
    <source>
        <dbReference type="SAM" id="Phobius"/>
    </source>
</evidence>
<feature type="transmembrane region" description="Helical" evidence="2">
    <location>
        <begin position="406"/>
        <end position="426"/>
    </location>
</feature>
<feature type="compositionally biased region" description="Basic and acidic residues" evidence="1">
    <location>
        <begin position="221"/>
        <end position="239"/>
    </location>
</feature>
<accession>A0A2U1P853</accession>
<proteinExistence type="predicted"/>
<name>A0A2U1P853_ARTAN</name>
<feature type="compositionally biased region" description="Low complexity" evidence="1">
    <location>
        <begin position="160"/>
        <end position="171"/>
    </location>
</feature>
<dbReference type="Proteomes" id="UP000245207">
    <property type="component" value="Unassembled WGS sequence"/>
</dbReference>